<gene>
    <name evidence="2" type="primary">Contig3888.g4150</name>
    <name evidence="2" type="ORF">STYLEM_11840</name>
</gene>
<feature type="coiled-coil region" evidence="1">
    <location>
        <begin position="126"/>
        <end position="153"/>
    </location>
</feature>
<name>A0A078AK96_STYLE</name>
<dbReference type="Proteomes" id="UP000039865">
    <property type="component" value="Unassembled WGS sequence"/>
</dbReference>
<accession>A0A078AK96</accession>
<protein>
    <submittedName>
        <fullName evidence="2">Uncharacterized protein</fullName>
    </submittedName>
</protein>
<reference evidence="2 3" key="1">
    <citation type="submission" date="2014-06" db="EMBL/GenBank/DDBJ databases">
        <authorList>
            <person name="Swart Estienne"/>
        </authorList>
    </citation>
    <scope>NUCLEOTIDE SEQUENCE [LARGE SCALE GENOMIC DNA]</scope>
    <source>
        <strain evidence="2 3">130c</strain>
    </source>
</reference>
<keyword evidence="1" id="KW-0175">Coiled coil</keyword>
<dbReference type="AlphaFoldDB" id="A0A078AK96"/>
<keyword evidence="3" id="KW-1185">Reference proteome</keyword>
<organism evidence="2 3">
    <name type="scientific">Stylonychia lemnae</name>
    <name type="common">Ciliate</name>
    <dbReference type="NCBI Taxonomy" id="5949"/>
    <lineage>
        <taxon>Eukaryota</taxon>
        <taxon>Sar</taxon>
        <taxon>Alveolata</taxon>
        <taxon>Ciliophora</taxon>
        <taxon>Intramacronucleata</taxon>
        <taxon>Spirotrichea</taxon>
        <taxon>Stichotrichia</taxon>
        <taxon>Sporadotrichida</taxon>
        <taxon>Oxytrichidae</taxon>
        <taxon>Stylonychinae</taxon>
        <taxon>Stylonychia</taxon>
    </lineage>
</organism>
<dbReference type="EMBL" id="CCKQ01011262">
    <property type="protein sequence ID" value="CDW82805.1"/>
    <property type="molecule type" value="Genomic_DNA"/>
</dbReference>
<evidence type="ECO:0000313" key="2">
    <source>
        <dbReference type="EMBL" id="CDW82805.1"/>
    </source>
</evidence>
<dbReference type="InParanoid" id="A0A078AK96"/>
<proteinExistence type="predicted"/>
<sequence>MDHKDYQQNQQISQYLRTHEDEFEDDEVDENISNVLNDFESQYDFKNKCKNTLDKYFAQATSKNDYQQRMKFINKLVQSSACMINGLFRQDQQKHMSQIVLNKNLLNKIEKGYMACEQNTLNKNALQNMQYQLQKLMKNLECMKQTTETIKQNTSETLYSKLKEEDMKMMKAFGSFNMTEENNGSSISVSSIQSQQDQQLRRKTIQRMTKHLFSLENDNQETSLIDYQLLSASIEIMDKFFLIHTKNEYSTDQSLISLTSISGVLISQKILQNNNQILIKLMDSKLNKSRFSEYQILRMAEQIEKAVDLRIPSDFMFNKCNQELQQFINQLDFQDGSDSQQVLNSIDSAFEELIRRSIHKNLITYQIEKKLFYNYELEDIVHGIVILSIKQARNEILINKISYGLKSDIIFIASQNELEGLWNIQKVIISFKKQCISESKYNEAVSPIVKLLKMHSQ</sequence>
<evidence type="ECO:0000256" key="1">
    <source>
        <dbReference type="SAM" id="Coils"/>
    </source>
</evidence>
<evidence type="ECO:0000313" key="3">
    <source>
        <dbReference type="Proteomes" id="UP000039865"/>
    </source>
</evidence>